<dbReference type="Proteomes" id="UP001238805">
    <property type="component" value="Chromosome"/>
</dbReference>
<feature type="domain" description="Thiamine pyrophosphate enzyme TPP-binding" evidence="13">
    <location>
        <begin position="360"/>
        <end position="495"/>
    </location>
</feature>
<dbReference type="PANTHER" id="PTHR18968">
    <property type="entry name" value="THIAMINE PYROPHOSPHATE ENZYMES"/>
    <property type="match status" value="1"/>
</dbReference>
<dbReference type="InterPro" id="IPR029061">
    <property type="entry name" value="THDP-binding"/>
</dbReference>
<dbReference type="Pfam" id="PF02775">
    <property type="entry name" value="TPP_enzyme_C"/>
    <property type="match status" value="1"/>
</dbReference>
<evidence type="ECO:0000256" key="1">
    <source>
        <dbReference type="ARBA" id="ARBA00004974"/>
    </source>
</evidence>
<dbReference type="InterPro" id="IPR011766">
    <property type="entry name" value="TPP_enzyme_TPP-bd"/>
</dbReference>
<dbReference type="InterPro" id="IPR012000">
    <property type="entry name" value="Thiamin_PyroP_enz_cen_dom"/>
</dbReference>
<comment type="pathway">
    <text evidence="1">Amino-acid biosynthesis; L-isoleucine biosynthesis; L-isoleucine from 2-oxobutanoate: step 1/4.</text>
</comment>
<comment type="similarity">
    <text evidence="3 10">Belongs to the TPP enzyme family.</text>
</comment>
<keyword evidence="16" id="KW-1185">Reference proteome</keyword>
<comment type="catalytic activity">
    <reaction evidence="9">
        <text>2 pyruvate + H(+) = (2S)-2-acetolactate + CO2</text>
        <dbReference type="Rhea" id="RHEA:25249"/>
        <dbReference type="ChEBI" id="CHEBI:15361"/>
        <dbReference type="ChEBI" id="CHEBI:15378"/>
        <dbReference type="ChEBI" id="CHEBI:16526"/>
        <dbReference type="ChEBI" id="CHEBI:58476"/>
        <dbReference type="EC" id="2.2.1.6"/>
    </reaction>
</comment>
<evidence type="ECO:0000256" key="10">
    <source>
        <dbReference type="RuleBase" id="RU362132"/>
    </source>
</evidence>
<dbReference type="RefSeq" id="WP_284875515.1">
    <property type="nucleotide sequence ID" value="NZ_CP126970.1"/>
</dbReference>
<evidence type="ECO:0000256" key="5">
    <source>
        <dbReference type="ARBA" id="ARBA00022630"/>
    </source>
</evidence>
<dbReference type="Gene3D" id="3.40.50.1220">
    <property type="entry name" value="TPP-binding domain"/>
    <property type="match status" value="1"/>
</dbReference>
<evidence type="ECO:0000256" key="9">
    <source>
        <dbReference type="ARBA" id="ARBA00048670"/>
    </source>
</evidence>
<dbReference type="EC" id="2.2.1.6" evidence="4"/>
<dbReference type="PANTHER" id="PTHR18968:SF13">
    <property type="entry name" value="ACETOLACTATE SYNTHASE CATALYTIC SUBUNIT, MITOCHONDRIAL"/>
    <property type="match status" value="1"/>
</dbReference>
<evidence type="ECO:0000256" key="3">
    <source>
        <dbReference type="ARBA" id="ARBA00007812"/>
    </source>
</evidence>
<evidence type="ECO:0000256" key="4">
    <source>
        <dbReference type="ARBA" id="ARBA00013145"/>
    </source>
</evidence>
<keyword evidence="8" id="KW-0100">Branched-chain amino acid biosynthesis</keyword>
<organism evidence="15 16">
    <name type="scientific">Corynebacterium suedekumii</name>
    <dbReference type="NCBI Taxonomy" id="3049801"/>
    <lineage>
        <taxon>Bacteria</taxon>
        <taxon>Bacillati</taxon>
        <taxon>Actinomycetota</taxon>
        <taxon>Actinomycetes</taxon>
        <taxon>Mycobacteriales</taxon>
        <taxon>Corynebacteriaceae</taxon>
        <taxon>Corynebacterium</taxon>
    </lineage>
</organism>
<dbReference type="InterPro" id="IPR029035">
    <property type="entry name" value="DHS-like_NAD/FAD-binding_dom"/>
</dbReference>
<evidence type="ECO:0000256" key="11">
    <source>
        <dbReference type="SAM" id="MobiDB-lite"/>
    </source>
</evidence>
<evidence type="ECO:0000256" key="7">
    <source>
        <dbReference type="ARBA" id="ARBA00023052"/>
    </source>
</evidence>
<dbReference type="EMBL" id="CP126970">
    <property type="protein sequence ID" value="WIM70935.1"/>
    <property type="molecule type" value="Genomic_DNA"/>
</dbReference>
<reference evidence="15 16" key="1">
    <citation type="submission" date="2023-05" db="EMBL/GenBank/DDBJ databases">
        <title>Corynebacterium suedekumii sp. nov. and Corynebacterium breve sp. nov. isolated from raw cow's milk.</title>
        <authorList>
            <person name="Baer M.K."/>
            <person name="Mehl L."/>
            <person name="Hellmuth R."/>
            <person name="Marke G."/>
            <person name="Lipski A."/>
        </authorList>
    </citation>
    <scope>NUCLEOTIDE SEQUENCE [LARGE SCALE GENOMIC DNA]</scope>
    <source>
        <strain evidence="15 16">LM112</strain>
    </source>
</reference>
<evidence type="ECO:0000313" key="16">
    <source>
        <dbReference type="Proteomes" id="UP001238805"/>
    </source>
</evidence>
<name>A0ABY8VMQ6_9CORY</name>
<keyword evidence="6" id="KW-0274">FAD</keyword>
<comment type="pathway">
    <text evidence="2">Amino-acid biosynthesis; L-valine biosynthesis; L-valine from pyruvate: step 1/4.</text>
</comment>
<evidence type="ECO:0000256" key="8">
    <source>
        <dbReference type="ARBA" id="ARBA00023304"/>
    </source>
</evidence>
<feature type="domain" description="Thiamine pyrophosphate enzyme N-terminal TPP-binding" evidence="14">
    <location>
        <begin position="6"/>
        <end position="106"/>
    </location>
</feature>
<dbReference type="Gene3D" id="3.40.50.970">
    <property type="match status" value="2"/>
</dbReference>
<protein>
    <recommendedName>
        <fullName evidence="4">acetolactate synthase</fullName>
        <ecNumber evidence="4">2.2.1.6</ecNumber>
    </recommendedName>
</protein>
<dbReference type="InterPro" id="IPR012001">
    <property type="entry name" value="Thiamin_PyroP_enz_TPP-bd_dom"/>
</dbReference>
<dbReference type="CDD" id="cd00568">
    <property type="entry name" value="TPP_enzymes"/>
    <property type="match status" value="1"/>
</dbReference>
<dbReference type="InterPro" id="IPR045229">
    <property type="entry name" value="TPP_enz"/>
</dbReference>
<evidence type="ECO:0000259" key="13">
    <source>
        <dbReference type="Pfam" id="PF02775"/>
    </source>
</evidence>
<dbReference type="Pfam" id="PF00205">
    <property type="entry name" value="TPP_enzyme_M"/>
    <property type="match status" value="1"/>
</dbReference>
<evidence type="ECO:0000256" key="2">
    <source>
        <dbReference type="ARBA" id="ARBA00005025"/>
    </source>
</evidence>
<dbReference type="SUPFAM" id="SSF52518">
    <property type="entry name" value="Thiamin diphosphate-binding fold (THDP-binding)"/>
    <property type="match status" value="2"/>
</dbReference>
<accession>A0ABY8VMQ6</accession>
<proteinExistence type="inferred from homology"/>
<evidence type="ECO:0000313" key="15">
    <source>
        <dbReference type="EMBL" id="WIM70935.1"/>
    </source>
</evidence>
<feature type="domain" description="Thiamine pyrophosphate enzyme central" evidence="12">
    <location>
        <begin position="178"/>
        <end position="307"/>
    </location>
</feature>
<sequence>MPGSVSRVVATMLGTRVDTAFALMGNGNAWLIDALPTAGIAVVPVRHEAATVAAADAYGRASRRLAVATTTYGPGFTNALTPLAEAALARTPLLLVAGGPPTSGLRDFDVDQMGMARACGAQVFAATAADAATVTRQALDAVADGPVVLLLPDDQAELPTVSSEEPAPAPEDHPGPDVREAARLLAQAESPLVLAGRGADDSLTALARRLGADVATTAPATGFFRGVDGVRDLGICGGFASPGGAAAIAAADVVLVAGAGLNDFTMAHGAAFGRHARVIQVDRRDGPTHPRVDLFLRGDAGVVCRALLSALAGVDRDPTPEPVVGHPAGDPLAPDGRLDPRSLFTRLDALLPPDRIVVTDGGHFLAWPCTYLSVPGPEHLILVGTAFRSIGLGFPSAVGVAAAAAGCTTVLVTGDGGGLMGLADAESLLRVVRDTGGRCVIVVVNDAAYGAEIHQYATRGVDPAAMLIPEVDFAALLGSLGARSQVVRTLDDLESLRDHRDGTLVLDCRVSREVVAPFLRRVANDSATRSRR</sequence>
<keyword evidence="8" id="KW-0028">Amino-acid biosynthesis</keyword>
<keyword evidence="5" id="KW-0285">Flavoprotein</keyword>
<evidence type="ECO:0000259" key="14">
    <source>
        <dbReference type="Pfam" id="PF02776"/>
    </source>
</evidence>
<gene>
    <name evidence="15" type="ORF">QP029_03695</name>
</gene>
<dbReference type="SUPFAM" id="SSF52467">
    <property type="entry name" value="DHS-like NAD/FAD-binding domain"/>
    <property type="match status" value="1"/>
</dbReference>
<dbReference type="CDD" id="cd07035">
    <property type="entry name" value="TPP_PYR_POX_like"/>
    <property type="match status" value="1"/>
</dbReference>
<evidence type="ECO:0000256" key="6">
    <source>
        <dbReference type="ARBA" id="ARBA00022827"/>
    </source>
</evidence>
<evidence type="ECO:0000259" key="12">
    <source>
        <dbReference type="Pfam" id="PF00205"/>
    </source>
</evidence>
<feature type="region of interest" description="Disordered" evidence="11">
    <location>
        <begin position="158"/>
        <end position="177"/>
    </location>
</feature>
<keyword evidence="7 10" id="KW-0786">Thiamine pyrophosphate</keyword>
<dbReference type="Pfam" id="PF02776">
    <property type="entry name" value="TPP_enzyme_N"/>
    <property type="match status" value="1"/>
</dbReference>